<accession>A0ABU3SFR8</accession>
<keyword evidence="1" id="KW-0805">Transcription regulation</keyword>
<dbReference type="PANTHER" id="PTHR43537">
    <property type="entry name" value="TRANSCRIPTIONAL REGULATOR, GNTR FAMILY"/>
    <property type="match status" value="1"/>
</dbReference>
<evidence type="ECO:0000313" key="5">
    <source>
        <dbReference type="EMBL" id="MDU0343579.1"/>
    </source>
</evidence>
<keyword evidence="6" id="KW-1185">Reference proteome</keyword>
<evidence type="ECO:0000313" key="6">
    <source>
        <dbReference type="Proteomes" id="UP001254257"/>
    </source>
</evidence>
<keyword evidence="2" id="KW-0238">DNA-binding</keyword>
<dbReference type="SUPFAM" id="SSF48008">
    <property type="entry name" value="GntR ligand-binding domain-like"/>
    <property type="match status" value="1"/>
</dbReference>
<evidence type="ECO:0000259" key="4">
    <source>
        <dbReference type="PROSITE" id="PS50949"/>
    </source>
</evidence>
<dbReference type="InterPro" id="IPR011711">
    <property type="entry name" value="GntR_C"/>
</dbReference>
<name>A0ABU3SFR8_9HYPH</name>
<dbReference type="EMBL" id="JAWDID010000075">
    <property type="protein sequence ID" value="MDU0343579.1"/>
    <property type="molecule type" value="Genomic_DNA"/>
</dbReference>
<dbReference type="SMART" id="SM00895">
    <property type="entry name" value="FCD"/>
    <property type="match status" value="1"/>
</dbReference>
<dbReference type="PROSITE" id="PS50949">
    <property type="entry name" value="HTH_GNTR"/>
    <property type="match status" value="1"/>
</dbReference>
<dbReference type="SMART" id="SM00345">
    <property type="entry name" value="HTH_GNTR"/>
    <property type="match status" value="1"/>
</dbReference>
<dbReference type="Pfam" id="PF00392">
    <property type="entry name" value="GntR"/>
    <property type="match status" value="1"/>
</dbReference>
<dbReference type="InterPro" id="IPR000524">
    <property type="entry name" value="Tscrpt_reg_HTH_GntR"/>
</dbReference>
<feature type="domain" description="HTH gntR-type" evidence="4">
    <location>
        <begin position="5"/>
        <end position="72"/>
    </location>
</feature>
<dbReference type="PANTHER" id="PTHR43537:SF49">
    <property type="entry name" value="TRANSCRIPTIONAL REGULATORY PROTEIN"/>
    <property type="match status" value="1"/>
</dbReference>
<dbReference type="SUPFAM" id="SSF46785">
    <property type="entry name" value="Winged helix' DNA-binding domain"/>
    <property type="match status" value="1"/>
</dbReference>
<evidence type="ECO:0000256" key="2">
    <source>
        <dbReference type="ARBA" id="ARBA00023125"/>
    </source>
</evidence>
<dbReference type="Pfam" id="PF07729">
    <property type="entry name" value="FCD"/>
    <property type="match status" value="1"/>
</dbReference>
<dbReference type="Proteomes" id="UP001254257">
    <property type="component" value="Unassembled WGS sequence"/>
</dbReference>
<gene>
    <name evidence="5" type="ORF">RKE40_27135</name>
</gene>
<organism evidence="5 6">
    <name type="scientific">Bosea rubneri</name>
    <dbReference type="NCBI Taxonomy" id="3075434"/>
    <lineage>
        <taxon>Bacteria</taxon>
        <taxon>Pseudomonadati</taxon>
        <taxon>Pseudomonadota</taxon>
        <taxon>Alphaproteobacteria</taxon>
        <taxon>Hyphomicrobiales</taxon>
        <taxon>Boseaceae</taxon>
        <taxon>Bosea</taxon>
    </lineage>
</organism>
<proteinExistence type="predicted"/>
<dbReference type="Gene3D" id="1.20.120.530">
    <property type="entry name" value="GntR ligand-binding domain-like"/>
    <property type="match status" value="1"/>
</dbReference>
<dbReference type="InterPro" id="IPR036388">
    <property type="entry name" value="WH-like_DNA-bd_sf"/>
</dbReference>
<protein>
    <submittedName>
        <fullName evidence="5">GntR family transcriptional regulator</fullName>
    </submittedName>
</protein>
<dbReference type="CDD" id="cd07377">
    <property type="entry name" value="WHTH_GntR"/>
    <property type="match status" value="1"/>
</dbReference>
<dbReference type="InterPro" id="IPR036390">
    <property type="entry name" value="WH_DNA-bd_sf"/>
</dbReference>
<dbReference type="InterPro" id="IPR008920">
    <property type="entry name" value="TF_FadR/GntR_C"/>
</dbReference>
<evidence type="ECO:0000256" key="3">
    <source>
        <dbReference type="ARBA" id="ARBA00023163"/>
    </source>
</evidence>
<comment type="caution">
    <text evidence="5">The sequence shown here is derived from an EMBL/GenBank/DDBJ whole genome shotgun (WGS) entry which is preliminary data.</text>
</comment>
<evidence type="ECO:0000256" key="1">
    <source>
        <dbReference type="ARBA" id="ARBA00023015"/>
    </source>
</evidence>
<keyword evidence="3" id="KW-0804">Transcription</keyword>
<dbReference type="RefSeq" id="WP_316021286.1">
    <property type="nucleotide sequence ID" value="NZ_JAWDID010000075.1"/>
</dbReference>
<reference evidence="5 6" key="1">
    <citation type="submission" date="2023-09" db="EMBL/GenBank/DDBJ databases">
        <title>Whole genome shotgun sequencing (WGS) of Bosea sp. ZW T0_25, isolated from stored onions (Allium cepa).</title>
        <authorList>
            <person name="Stoll D.A."/>
            <person name="Huch M."/>
        </authorList>
    </citation>
    <scope>NUCLEOTIDE SEQUENCE [LARGE SCALE GENOMIC DNA]</scope>
    <source>
        <strain evidence="5 6">ZW T0_25</strain>
    </source>
</reference>
<dbReference type="Gene3D" id="1.10.10.10">
    <property type="entry name" value="Winged helix-like DNA-binding domain superfamily/Winged helix DNA-binding domain"/>
    <property type="match status" value="1"/>
</dbReference>
<sequence length="220" mass="24147">MQTAQSRADSVKDWIRDDIVAGGLAFGARLRIDELASRYGASHMPVREALRSLAGEGLVVSETNKGARVVTVDRRHVEHLFTVRIAVEVALARQAAPAMTRDRLAEVTALEAERLAAVEHGDYAQGVVINQRFHRRIYEAAGNGEGLAVLDRHWLLLAALWSRLGYRPERLGGVASDHDHILRALRDGDAEACGIMTAAHVTKTRQDLMDLMAQRGESLA</sequence>